<organism evidence="2">
    <name type="scientific">Mustela putorius furo</name>
    <name type="common">European domestic ferret</name>
    <name type="synonym">Mustela furo</name>
    <dbReference type="NCBI Taxonomy" id="9669"/>
    <lineage>
        <taxon>Eukaryota</taxon>
        <taxon>Metazoa</taxon>
        <taxon>Chordata</taxon>
        <taxon>Craniata</taxon>
        <taxon>Vertebrata</taxon>
        <taxon>Euteleostomi</taxon>
        <taxon>Mammalia</taxon>
        <taxon>Eutheria</taxon>
        <taxon>Laurasiatheria</taxon>
        <taxon>Carnivora</taxon>
        <taxon>Caniformia</taxon>
        <taxon>Musteloidea</taxon>
        <taxon>Mustelidae</taxon>
        <taxon>Mustelinae</taxon>
        <taxon>Mustela</taxon>
    </lineage>
</organism>
<accession>M3XX70</accession>
<evidence type="ECO:0000313" key="2">
    <source>
        <dbReference type="Ensembl" id="ENSMPUP00000003670.1"/>
    </source>
</evidence>
<name>M3XX70_MUSPF</name>
<dbReference type="HOGENOM" id="CLU_1371799_0_0_1"/>
<evidence type="ECO:0000256" key="1">
    <source>
        <dbReference type="SAM" id="MobiDB-lite"/>
    </source>
</evidence>
<proteinExistence type="predicted"/>
<dbReference type="Ensembl" id="ENSMPUT00000003738.1">
    <property type="protein sequence ID" value="ENSMPUP00000003670.1"/>
    <property type="gene ID" value="ENSMPUG00000003700.1"/>
</dbReference>
<dbReference type="InParanoid" id="M3XX70"/>
<feature type="compositionally biased region" description="Pro residues" evidence="1">
    <location>
        <begin position="118"/>
        <end position="128"/>
    </location>
</feature>
<feature type="region of interest" description="Disordered" evidence="1">
    <location>
        <begin position="1"/>
        <end position="94"/>
    </location>
</feature>
<dbReference type="EMBL" id="AEYP01075525">
    <property type="status" value="NOT_ANNOTATED_CDS"/>
    <property type="molecule type" value="Genomic_DNA"/>
</dbReference>
<feature type="compositionally biased region" description="Pro residues" evidence="1">
    <location>
        <begin position="75"/>
        <end position="94"/>
    </location>
</feature>
<sequence>MLSTSPCTPGLTPPAQDPTTVLGLRPGRGRGRSSRLAGWTPVGVPRHEGPRGAGAHGPWGSLPTPQSGAAEVERPLPPGNPPPTLRAPDPAPPWRLRPPCPDPVCLVLPERLVSRISPFPPLPGPPGPSLSARGPRGGRLDTTSPPSFDSIPSVELNMGLEHTTLRSSWVLNQMSHPGAPKIKSTFRRQKFTTTTSWGR</sequence>
<feature type="region of interest" description="Disordered" evidence="1">
    <location>
        <begin position="177"/>
        <end position="199"/>
    </location>
</feature>
<dbReference type="KEGG" id="mpuf:106003587"/>
<dbReference type="AlphaFoldDB" id="M3XX70"/>
<feature type="region of interest" description="Disordered" evidence="1">
    <location>
        <begin position="115"/>
        <end position="153"/>
    </location>
</feature>
<dbReference type="EMBL" id="AEYP01075526">
    <property type="status" value="NOT_ANNOTATED_CDS"/>
    <property type="molecule type" value="Genomic_DNA"/>
</dbReference>
<reference evidence="2" key="1">
    <citation type="submission" date="2024-06" db="UniProtKB">
        <authorList>
            <consortium name="Ensembl"/>
        </authorList>
    </citation>
    <scope>IDENTIFICATION</scope>
</reference>
<protein>
    <submittedName>
        <fullName evidence="2">Uncharacterized protein</fullName>
    </submittedName>
</protein>